<dbReference type="EMBL" id="APRW01000008">
    <property type="protein sequence ID" value="ENX23748.1"/>
    <property type="molecule type" value="Genomic_DNA"/>
</dbReference>
<keyword evidence="10" id="KW-0408">Iron</keyword>
<dbReference type="AlphaFoldDB" id="N9NRN9"/>
<organism evidence="15 16">
    <name type="scientific">Acinetobacter vivianii</name>
    <dbReference type="NCBI Taxonomy" id="1776742"/>
    <lineage>
        <taxon>Bacteria</taxon>
        <taxon>Pseudomonadati</taxon>
        <taxon>Pseudomonadota</taxon>
        <taxon>Gammaproteobacteria</taxon>
        <taxon>Moraxellales</taxon>
        <taxon>Moraxellaceae</taxon>
        <taxon>Acinetobacter</taxon>
    </lineage>
</organism>
<keyword evidence="6 13" id="KW-0812">Transmembrane</keyword>
<feature type="transmembrane region" description="Helical" evidence="13">
    <location>
        <begin position="85"/>
        <end position="110"/>
    </location>
</feature>
<reference evidence="15 16" key="1">
    <citation type="submission" date="2013-02" db="EMBL/GenBank/DDBJ databases">
        <title>The Genome Sequence of Acinetobacter sp. NIPH 2168.</title>
        <authorList>
            <consortium name="The Broad Institute Genome Sequencing Platform"/>
            <consortium name="The Broad Institute Genome Sequencing Center for Infectious Disease"/>
            <person name="Cerqueira G."/>
            <person name="Feldgarden M."/>
            <person name="Courvalin P."/>
            <person name="Perichon B."/>
            <person name="Grillot-Courvalin C."/>
            <person name="Clermont D."/>
            <person name="Rocha E."/>
            <person name="Yoon E.-J."/>
            <person name="Nemec A."/>
            <person name="Walker B."/>
            <person name="Young S.K."/>
            <person name="Zeng Q."/>
            <person name="Gargeya S."/>
            <person name="Fitzgerald M."/>
            <person name="Haas B."/>
            <person name="Abouelleil A."/>
            <person name="Alvarado L."/>
            <person name="Arachchi H.M."/>
            <person name="Berlin A.M."/>
            <person name="Chapman S.B."/>
            <person name="Dewar J."/>
            <person name="Goldberg J."/>
            <person name="Griggs A."/>
            <person name="Gujja S."/>
            <person name="Hansen M."/>
            <person name="Howarth C."/>
            <person name="Imamovic A."/>
            <person name="Larimer J."/>
            <person name="McCowan C."/>
            <person name="Murphy C."/>
            <person name="Neiman D."/>
            <person name="Pearson M."/>
            <person name="Priest M."/>
            <person name="Roberts A."/>
            <person name="Saif S."/>
            <person name="Shea T."/>
            <person name="Sisk P."/>
            <person name="Sykes S."/>
            <person name="Wortman J."/>
            <person name="Nusbaum C."/>
            <person name="Birren B."/>
        </authorList>
    </citation>
    <scope>NUCLEOTIDE SEQUENCE [LARGE SCALE GENOMIC DNA]</scope>
    <source>
        <strain evidence="15 16">NIPH 2168</strain>
    </source>
</reference>
<accession>N9NRN9</accession>
<evidence type="ECO:0000256" key="8">
    <source>
        <dbReference type="ARBA" id="ARBA00022982"/>
    </source>
</evidence>
<feature type="transmembrane region" description="Helical" evidence="13">
    <location>
        <begin position="54"/>
        <end position="73"/>
    </location>
</feature>
<keyword evidence="3" id="KW-0813">Transport</keyword>
<feature type="transmembrane region" description="Helical" evidence="13">
    <location>
        <begin position="163"/>
        <end position="181"/>
    </location>
</feature>
<evidence type="ECO:0000256" key="3">
    <source>
        <dbReference type="ARBA" id="ARBA00022448"/>
    </source>
</evidence>
<evidence type="ECO:0000256" key="7">
    <source>
        <dbReference type="ARBA" id="ARBA00022723"/>
    </source>
</evidence>
<keyword evidence="11 13" id="KW-0472">Membrane</keyword>
<dbReference type="Proteomes" id="UP000013173">
    <property type="component" value="Unassembled WGS sequence"/>
</dbReference>
<dbReference type="PANTHER" id="PTHR30529">
    <property type="entry name" value="CYTOCHROME B561"/>
    <property type="match status" value="1"/>
</dbReference>
<sequence>MSLRNSAENYGTIAKWLHWTTALLFLCAYCSVYYRHWFTEKGTAENLTALQMHLSVGVSIAVLVILRVIWRLSNPQPKLEPASPLMTFAAHAGHFALYAIMIIAPLTGYLGTSVNTEFFFLFEIPQFEHTALFQSWISQGLGLTFEEFEQPIDFIHKKILGQWLIWVLILGDAGAALYHHFIKKDRTLLKMTTGQDQPK</sequence>
<evidence type="ECO:0000256" key="11">
    <source>
        <dbReference type="ARBA" id="ARBA00023136"/>
    </source>
</evidence>
<evidence type="ECO:0000256" key="9">
    <source>
        <dbReference type="ARBA" id="ARBA00022989"/>
    </source>
</evidence>
<evidence type="ECO:0000256" key="6">
    <source>
        <dbReference type="ARBA" id="ARBA00022692"/>
    </source>
</evidence>
<dbReference type="GeneID" id="303684510"/>
<dbReference type="RefSeq" id="WP_005255448.1">
    <property type="nucleotide sequence ID" value="NZ_BMDR01000006.1"/>
</dbReference>
<dbReference type="PATRIC" id="fig|1217706.3.peg.334"/>
<evidence type="ECO:0000256" key="1">
    <source>
        <dbReference type="ARBA" id="ARBA00001970"/>
    </source>
</evidence>
<keyword evidence="4" id="KW-1003">Cell membrane</keyword>
<dbReference type="InterPro" id="IPR011577">
    <property type="entry name" value="Cyt_b561_bac/Ni-Hgenase"/>
</dbReference>
<dbReference type="GO" id="GO:0022904">
    <property type="term" value="P:respiratory electron transport chain"/>
    <property type="evidence" value="ECO:0007669"/>
    <property type="project" value="InterPro"/>
</dbReference>
<dbReference type="GO" id="GO:0046872">
    <property type="term" value="F:metal ion binding"/>
    <property type="evidence" value="ECO:0007669"/>
    <property type="project" value="UniProtKB-KW"/>
</dbReference>
<dbReference type="HOGENOM" id="CLU_095321_3_0_6"/>
<keyword evidence="7" id="KW-0479">Metal-binding</keyword>
<keyword evidence="5" id="KW-0349">Heme</keyword>
<evidence type="ECO:0000256" key="12">
    <source>
        <dbReference type="ARBA" id="ARBA00037975"/>
    </source>
</evidence>
<dbReference type="InterPro" id="IPR016174">
    <property type="entry name" value="Di-haem_cyt_TM"/>
</dbReference>
<name>N9NRN9_9GAMM</name>
<dbReference type="OrthoDB" id="8589936at2"/>
<dbReference type="Gene3D" id="1.20.950.20">
    <property type="entry name" value="Transmembrane di-heme cytochromes, Chain C"/>
    <property type="match status" value="1"/>
</dbReference>
<evidence type="ECO:0000313" key="16">
    <source>
        <dbReference type="Proteomes" id="UP000013173"/>
    </source>
</evidence>
<dbReference type="SUPFAM" id="SSF81342">
    <property type="entry name" value="Transmembrane di-heme cytochromes"/>
    <property type="match status" value="1"/>
</dbReference>
<evidence type="ECO:0000256" key="4">
    <source>
        <dbReference type="ARBA" id="ARBA00022475"/>
    </source>
</evidence>
<dbReference type="PANTHER" id="PTHR30529:SF1">
    <property type="entry name" value="CYTOCHROME B561 HOMOLOG 2"/>
    <property type="match status" value="1"/>
</dbReference>
<keyword evidence="16" id="KW-1185">Reference proteome</keyword>
<evidence type="ECO:0000256" key="10">
    <source>
        <dbReference type="ARBA" id="ARBA00023004"/>
    </source>
</evidence>
<comment type="subcellular location">
    <subcellularLocation>
        <location evidence="2">Cell membrane</location>
        <topology evidence="2">Multi-pass membrane protein</topology>
    </subcellularLocation>
</comment>
<feature type="transmembrane region" description="Helical" evidence="13">
    <location>
        <begin position="16"/>
        <end position="34"/>
    </location>
</feature>
<keyword evidence="9 13" id="KW-1133">Transmembrane helix</keyword>
<feature type="domain" description="Cytochrome b561 bacterial/Ni-hydrogenase" evidence="14">
    <location>
        <begin position="10"/>
        <end position="194"/>
    </location>
</feature>
<comment type="cofactor">
    <cofactor evidence="1">
        <name>heme b</name>
        <dbReference type="ChEBI" id="CHEBI:60344"/>
    </cofactor>
</comment>
<evidence type="ECO:0000259" key="14">
    <source>
        <dbReference type="Pfam" id="PF01292"/>
    </source>
</evidence>
<protein>
    <recommendedName>
        <fullName evidence="14">Cytochrome b561 bacterial/Ni-hydrogenase domain-containing protein</fullName>
    </recommendedName>
</protein>
<evidence type="ECO:0000256" key="5">
    <source>
        <dbReference type="ARBA" id="ARBA00022617"/>
    </source>
</evidence>
<dbReference type="Pfam" id="PF01292">
    <property type="entry name" value="Ni_hydr_CYTB"/>
    <property type="match status" value="1"/>
</dbReference>
<comment type="similarity">
    <text evidence="12">Belongs to the cytochrome b561 family.</text>
</comment>
<keyword evidence="8" id="KW-0249">Electron transport</keyword>
<gene>
    <name evidence="15" type="ORF">F892_00350</name>
</gene>
<dbReference type="InterPro" id="IPR052168">
    <property type="entry name" value="Cytochrome_b561_oxidase"/>
</dbReference>
<evidence type="ECO:0000256" key="13">
    <source>
        <dbReference type="SAM" id="Phobius"/>
    </source>
</evidence>
<dbReference type="GO" id="GO:0020037">
    <property type="term" value="F:heme binding"/>
    <property type="evidence" value="ECO:0007669"/>
    <property type="project" value="TreeGrafter"/>
</dbReference>
<evidence type="ECO:0000313" key="15">
    <source>
        <dbReference type="EMBL" id="ENX23748.1"/>
    </source>
</evidence>
<comment type="caution">
    <text evidence="15">The sequence shown here is derived from an EMBL/GenBank/DDBJ whole genome shotgun (WGS) entry which is preliminary data.</text>
</comment>
<dbReference type="GO" id="GO:0009055">
    <property type="term" value="F:electron transfer activity"/>
    <property type="evidence" value="ECO:0007669"/>
    <property type="project" value="InterPro"/>
</dbReference>
<proteinExistence type="inferred from homology"/>
<dbReference type="GO" id="GO:0005886">
    <property type="term" value="C:plasma membrane"/>
    <property type="evidence" value="ECO:0007669"/>
    <property type="project" value="UniProtKB-SubCell"/>
</dbReference>
<evidence type="ECO:0000256" key="2">
    <source>
        <dbReference type="ARBA" id="ARBA00004651"/>
    </source>
</evidence>